<evidence type="ECO:0000313" key="3">
    <source>
        <dbReference type="Proteomes" id="UP001234989"/>
    </source>
</evidence>
<dbReference type="Gene3D" id="3.10.10.10">
    <property type="entry name" value="HIV Type 1 Reverse Transcriptase, subunit A, domain 1"/>
    <property type="match status" value="1"/>
</dbReference>
<dbReference type="Pfam" id="PF00078">
    <property type="entry name" value="RVT_1"/>
    <property type="match status" value="1"/>
</dbReference>
<proteinExistence type="predicted"/>
<keyword evidence="3" id="KW-1185">Reference proteome</keyword>
<protein>
    <recommendedName>
        <fullName evidence="1">Reverse transcriptase domain-containing protein</fullName>
    </recommendedName>
</protein>
<organism evidence="2 3">
    <name type="scientific">Solanum verrucosum</name>
    <dbReference type="NCBI Taxonomy" id="315347"/>
    <lineage>
        <taxon>Eukaryota</taxon>
        <taxon>Viridiplantae</taxon>
        <taxon>Streptophyta</taxon>
        <taxon>Embryophyta</taxon>
        <taxon>Tracheophyta</taxon>
        <taxon>Spermatophyta</taxon>
        <taxon>Magnoliopsida</taxon>
        <taxon>eudicotyledons</taxon>
        <taxon>Gunneridae</taxon>
        <taxon>Pentapetalae</taxon>
        <taxon>asterids</taxon>
        <taxon>lamiids</taxon>
        <taxon>Solanales</taxon>
        <taxon>Solanaceae</taxon>
        <taxon>Solanoideae</taxon>
        <taxon>Solaneae</taxon>
        <taxon>Solanum</taxon>
    </lineage>
</organism>
<gene>
    <name evidence="2" type="ORF">MTR67_026864</name>
</gene>
<dbReference type="PANTHER" id="PTHR24559">
    <property type="entry name" value="TRANSPOSON TY3-I GAG-POL POLYPROTEIN"/>
    <property type="match status" value="1"/>
</dbReference>
<evidence type="ECO:0000313" key="2">
    <source>
        <dbReference type="EMBL" id="WMV33479.1"/>
    </source>
</evidence>
<dbReference type="CDD" id="cd01647">
    <property type="entry name" value="RT_LTR"/>
    <property type="match status" value="1"/>
</dbReference>
<dbReference type="Proteomes" id="UP001234989">
    <property type="component" value="Chromosome 6"/>
</dbReference>
<dbReference type="InterPro" id="IPR043128">
    <property type="entry name" value="Rev_trsase/Diguanyl_cyclase"/>
</dbReference>
<dbReference type="SUPFAM" id="SSF56672">
    <property type="entry name" value="DNA/RNA polymerases"/>
    <property type="match status" value="1"/>
</dbReference>
<reference evidence="2" key="1">
    <citation type="submission" date="2023-08" db="EMBL/GenBank/DDBJ databases">
        <title>A de novo genome assembly of Solanum verrucosum Schlechtendal, a Mexican diploid species geographically isolated from the other diploid A-genome species in potato relatives.</title>
        <authorList>
            <person name="Hosaka K."/>
        </authorList>
    </citation>
    <scope>NUCLEOTIDE SEQUENCE</scope>
    <source>
        <tissue evidence="2">Young leaves</tissue>
    </source>
</reference>
<dbReference type="AlphaFoldDB" id="A0AAF0QZQ2"/>
<feature type="domain" description="Reverse transcriptase" evidence="1">
    <location>
        <begin position="164"/>
        <end position="285"/>
    </location>
</feature>
<dbReference type="InterPro" id="IPR000477">
    <property type="entry name" value="RT_dom"/>
</dbReference>
<name>A0AAF0QZQ2_SOLVR</name>
<dbReference type="InterPro" id="IPR043502">
    <property type="entry name" value="DNA/RNA_pol_sf"/>
</dbReference>
<dbReference type="InterPro" id="IPR053134">
    <property type="entry name" value="RNA-dir_DNA_polymerase"/>
</dbReference>
<accession>A0AAF0QZQ2</accession>
<evidence type="ECO:0000259" key="1">
    <source>
        <dbReference type="Pfam" id="PF00078"/>
    </source>
</evidence>
<dbReference type="Gene3D" id="3.30.70.270">
    <property type="match status" value="1"/>
</dbReference>
<dbReference type="EMBL" id="CP133617">
    <property type="protein sequence ID" value="WMV33479.1"/>
    <property type="molecule type" value="Genomic_DNA"/>
</dbReference>
<dbReference type="PANTHER" id="PTHR24559:SF444">
    <property type="entry name" value="REVERSE TRANSCRIPTASE DOMAIN-CONTAINING PROTEIN"/>
    <property type="match status" value="1"/>
</dbReference>
<sequence length="287" mass="33369">MVNFDVILGINWLHSCYAFVDCRTCVVKFQFPNEPTLELKGRNFMPKGQFMSCLKARKRFSKGCLYNLVWVRDTKFETATLELVPAVNEFLEVFPNDLLGVPLKREIDFGIDLLRDTQPIFIPPYRIALVELKKLKKKLKDLLNKGFILPSIFPWGAPISFVQKTDGLLHMCTYYRQLNKVTINNKYPIPRVCDLFYQLQGASCFSKIDLSSGYHQLRVKESDIPKTAFQTRYGHYEFLVMSFDLTQAPVNFVDLMNMVFKQYLGMFVIVFVDNILIYSRSDDELSI</sequence>